<evidence type="ECO:0008006" key="2">
    <source>
        <dbReference type="Google" id="ProtNLM"/>
    </source>
</evidence>
<comment type="caution">
    <text evidence="1">The sequence shown here is derived from an EMBL/GenBank/DDBJ whole genome shotgun (WGS) entry which is preliminary data.</text>
</comment>
<protein>
    <recommendedName>
        <fullName evidence="2">Nucleotidyl transferase AbiEii/AbiGii toxin family protein</fullName>
    </recommendedName>
</protein>
<dbReference type="Gene3D" id="3.10.450.620">
    <property type="entry name" value="JHP933, nucleotidyltransferase-like core domain"/>
    <property type="match status" value="1"/>
</dbReference>
<name>A0A0F9CWR3_9ZZZZ</name>
<proteinExistence type="predicted"/>
<dbReference type="EMBL" id="LAZR01031429">
    <property type="protein sequence ID" value="KKL53783.1"/>
    <property type="molecule type" value="Genomic_DNA"/>
</dbReference>
<sequence length="226" mass="26198">KDWWATMVLKSLFELDISDQIVFKGGTSLSKGWNLIQRFSEDIDIAINMNFLGFEGDPTLKKITKLRKASYAFTRDTLCEELNAKLIDVGFKEYELKVNDEPNTSTDPHSLNLNYHSLTQKSEYISPAIKLEVSARSLMEPAEKRDIQSIVGSYFPELSFSDSPVRINTVIPKKTFLEKAFLLHEEFQRNPDDVRSERMSRHLYDLERMMDTEHGLDFNKEVKGYQ</sequence>
<gene>
    <name evidence="1" type="ORF">LCGC14_2271970</name>
</gene>
<dbReference type="AlphaFoldDB" id="A0A0F9CWR3"/>
<accession>A0A0F9CWR3</accession>
<dbReference type="Pfam" id="PF08843">
    <property type="entry name" value="AbiEii"/>
    <property type="match status" value="1"/>
</dbReference>
<feature type="non-terminal residue" evidence="1">
    <location>
        <position position="1"/>
    </location>
</feature>
<evidence type="ECO:0000313" key="1">
    <source>
        <dbReference type="EMBL" id="KKL53783.1"/>
    </source>
</evidence>
<dbReference type="InterPro" id="IPR014942">
    <property type="entry name" value="AbiEii"/>
</dbReference>
<reference evidence="1" key="1">
    <citation type="journal article" date="2015" name="Nature">
        <title>Complex archaea that bridge the gap between prokaryotes and eukaryotes.</title>
        <authorList>
            <person name="Spang A."/>
            <person name="Saw J.H."/>
            <person name="Jorgensen S.L."/>
            <person name="Zaremba-Niedzwiedzka K."/>
            <person name="Martijn J."/>
            <person name="Lind A.E."/>
            <person name="van Eijk R."/>
            <person name="Schleper C."/>
            <person name="Guy L."/>
            <person name="Ettema T.J."/>
        </authorList>
    </citation>
    <scope>NUCLEOTIDE SEQUENCE</scope>
</reference>
<organism evidence="1">
    <name type="scientific">marine sediment metagenome</name>
    <dbReference type="NCBI Taxonomy" id="412755"/>
    <lineage>
        <taxon>unclassified sequences</taxon>
        <taxon>metagenomes</taxon>
        <taxon>ecological metagenomes</taxon>
    </lineage>
</organism>